<gene>
    <name evidence="3" type="ORF">IAR55_000588</name>
</gene>
<evidence type="ECO:0000313" key="4">
    <source>
        <dbReference type="Proteomes" id="UP001388673"/>
    </source>
</evidence>
<accession>A0AAW0Z702</accession>
<feature type="compositionally biased region" description="Low complexity" evidence="1">
    <location>
        <begin position="275"/>
        <end position="289"/>
    </location>
</feature>
<dbReference type="EMBL" id="JBCAWK010000001">
    <property type="protein sequence ID" value="KAK8870018.1"/>
    <property type="molecule type" value="Genomic_DNA"/>
</dbReference>
<evidence type="ECO:0000256" key="1">
    <source>
        <dbReference type="SAM" id="MobiDB-lite"/>
    </source>
</evidence>
<feature type="compositionally biased region" description="Basic residues" evidence="1">
    <location>
        <begin position="350"/>
        <end position="378"/>
    </location>
</feature>
<dbReference type="SMART" id="SM01155">
    <property type="entry name" value="DUF1713"/>
    <property type="match status" value="1"/>
</dbReference>
<dbReference type="Pfam" id="PF08213">
    <property type="entry name" value="COX24_C"/>
    <property type="match status" value="1"/>
</dbReference>
<feature type="region of interest" description="Disordered" evidence="1">
    <location>
        <begin position="338"/>
        <end position="378"/>
    </location>
</feature>
<dbReference type="RefSeq" id="XP_066806264.1">
    <property type="nucleotide sequence ID" value="XM_066943722.1"/>
</dbReference>
<dbReference type="KEGG" id="kne:92177848"/>
<feature type="region of interest" description="Disordered" evidence="1">
    <location>
        <begin position="13"/>
        <end position="60"/>
    </location>
</feature>
<dbReference type="GeneID" id="92177848"/>
<proteinExistence type="predicted"/>
<feature type="domain" description="Ribosomal protein mS38 C-terminal" evidence="2">
    <location>
        <begin position="345"/>
        <end position="378"/>
    </location>
</feature>
<organism evidence="3 4">
    <name type="scientific">Kwoniella newhampshirensis</name>
    <dbReference type="NCBI Taxonomy" id="1651941"/>
    <lineage>
        <taxon>Eukaryota</taxon>
        <taxon>Fungi</taxon>
        <taxon>Dikarya</taxon>
        <taxon>Basidiomycota</taxon>
        <taxon>Agaricomycotina</taxon>
        <taxon>Tremellomycetes</taxon>
        <taxon>Tremellales</taxon>
        <taxon>Cryptococcaceae</taxon>
        <taxon>Kwoniella</taxon>
    </lineage>
</organism>
<name>A0AAW0Z702_9TREE</name>
<dbReference type="AlphaFoldDB" id="A0AAW0Z702"/>
<dbReference type="Proteomes" id="UP001388673">
    <property type="component" value="Unassembled WGS sequence"/>
</dbReference>
<evidence type="ECO:0000313" key="3">
    <source>
        <dbReference type="EMBL" id="KAK8870018.1"/>
    </source>
</evidence>
<reference evidence="3 4" key="1">
    <citation type="journal article" date="2024" name="bioRxiv">
        <title>Comparative genomics of Cryptococcus and Kwoniella reveals pathogenesis evolution and contrasting karyotype dynamics via intercentromeric recombination or chromosome fusion.</title>
        <authorList>
            <person name="Coelho M.A."/>
            <person name="David-Palma M."/>
            <person name="Shea T."/>
            <person name="Bowers K."/>
            <person name="McGinley-Smith S."/>
            <person name="Mohammad A.W."/>
            <person name="Gnirke A."/>
            <person name="Yurkov A.M."/>
            <person name="Nowrousian M."/>
            <person name="Sun S."/>
            <person name="Cuomo C.A."/>
            <person name="Heitman J."/>
        </authorList>
    </citation>
    <scope>NUCLEOTIDE SEQUENCE [LARGE SCALE GENOMIC DNA]</scope>
    <source>
        <strain evidence="3 4">CBS 13917</strain>
    </source>
</reference>
<comment type="caution">
    <text evidence="3">The sequence shown here is derived from an EMBL/GenBank/DDBJ whole genome shotgun (WGS) entry which is preliminary data.</text>
</comment>
<keyword evidence="4" id="KW-1185">Reference proteome</keyword>
<evidence type="ECO:0000259" key="2">
    <source>
        <dbReference type="SMART" id="SM01155"/>
    </source>
</evidence>
<protein>
    <recommendedName>
        <fullName evidence="2">Ribosomal protein mS38 C-terminal domain-containing protein</fullName>
    </recommendedName>
</protein>
<sequence length="378" mass="41642">MFLRRLYSSLPCPRHTNALPSHSSSHMPSPRPQTRGRIRPSRLSPVSGRIGRSLSAKQTAAKPIVARLHEGRGRRRPSSSSRLLSVDPFNLELLSDSLPRPPPAAPKLLPNGIPSAPRLLFTHPTPALNHVNEFRPIQLYPEQFKLHTTFTHPAHPLPLNLGTHIYTTPRQPSTTPIAEDLFSPPPPPNPARSLITPSRATANGLSDHFKVVTTLSHPSLVQHLGGFEPSLYFGGAAEGQELEFGGITGTLGYKSAELKEQNEKDWQAILTQFSPKPSSASTTTTTTAAKEAESDAELSEVVNSLNAMLSNLGMSSARGRRANVVRSLNSQMMEEDLGLGEETMQMDSTKRKRKKKISKHKYKKRRKATRALRKRLGK</sequence>
<dbReference type="InterPro" id="IPR013177">
    <property type="entry name" value="Ribosomal_mS38_C"/>
</dbReference>
<feature type="region of interest" description="Disordered" evidence="1">
    <location>
        <begin position="275"/>
        <end position="295"/>
    </location>
</feature>